<feature type="compositionally biased region" description="Polar residues" evidence="8">
    <location>
        <begin position="173"/>
        <end position="192"/>
    </location>
</feature>
<dbReference type="PROSITE" id="PS50157">
    <property type="entry name" value="ZINC_FINGER_C2H2_2"/>
    <property type="match status" value="2"/>
</dbReference>
<evidence type="ECO:0000259" key="9">
    <source>
        <dbReference type="PROSITE" id="PS50157"/>
    </source>
</evidence>
<dbReference type="EMBL" id="JAXOVC010000007">
    <property type="protein sequence ID" value="KAK4498768.1"/>
    <property type="molecule type" value="Genomic_DNA"/>
</dbReference>
<name>A0ABR0EC33_ZASCE</name>
<reference evidence="10 11" key="1">
    <citation type="journal article" date="2023" name="G3 (Bethesda)">
        <title>A chromosome-level genome assembly of Zasmidium syzygii isolated from banana leaves.</title>
        <authorList>
            <person name="van Westerhoven A.C."/>
            <person name="Mehrabi R."/>
            <person name="Talebi R."/>
            <person name="Steentjes M.B.F."/>
            <person name="Corcolon B."/>
            <person name="Chong P.A."/>
            <person name="Kema G.H.J."/>
            <person name="Seidl M.F."/>
        </authorList>
    </citation>
    <scope>NUCLEOTIDE SEQUENCE [LARGE SCALE GENOMIC DNA]</scope>
    <source>
        <strain evidence="10 11">P124</strain>
    </source>
</reference>
<keyword evidence="6" id="KW-0539">Nucleus</keyword>
<dbReference type="PANTHER" id="PTHR40626:SF14">
    <property type="entry name" value="C2H2 TYPE ZINC FINGER DOMAIN PROTEIN (AFU_ORTHOLOGUE AFUA_1G02360)"/>
    <property type="match status" value="1"/>
</dbReference>
<evidence type="ECO:0000256" key="4">
    <source>
        <dbReference type="ARBA" id="ARBA00022771"/>
    </source>
</evidence>
<evidence type="ECO:0000256" key="5">
    <source>
        <dbReference type="ARBA" id="ARBA00022833"/>
    </source>
</evidence>
<feature type="domain" description="C2H2-type" evidence="9">
    <location>
        <begin position="39"/>
        <end position="62"/>
    </location>
</feature>
<dbReference type="SMART" id="SM00355">
    <property type="entry name" value="ZnF_C2H2"/>
    <property type="match status" value="2"/>
</dbReference>
<evidence type="ECO:0000313" key="11">
    <source>
        <dbReference type="Proteomes" id="UP001305779"/>
    </source>
</evidence>
<dbReference type="PROSITE" id="PS00028">
    <property type="entry name" value="ZINC_FINGER_C2H2_1"/>
    <property type="match status" value="1"/>
</dbReference>
<dbReference type="InterPro" id="IPR036236">
    <property type="entry name" value="Znf_C2H2_sf"/>
</dbReference>
<dbReference type="Gene3D" id="3.30.160.60">
    <property type="entry name" value="Classic Zinc Finger"/>
    <property type="match status" value="2"/>
</dbReference>
<evidence type="ECO:0000256" key="7">
    <source>
        <dbReference type="PROSITE-ProRule" id="PRU00042"/>
    </source>
</evidence>
<dbReference type="Proteomes" id="UP001305779">
    <property type="component" value="Unassembled WGS sequence"/>
</dbReference>
<dbReference type="Pfam" id="PF00096">
    <property type="entry name" value="zf-C2H2"/>
    <property type="match status" value="1"/>
</dbReference>
<comment type="caution">
    <text evidence="10">The sequence shown here is derived from an EMBL/GenBank/DDBJ whole genome shotgun (WGS) entry which is preliminary data.</text>
</comment>
<keyword evidence="2" id="KW-0479">Metal-binding</keyword>
<evidence type="ECO:0000313" key="10">
    <source>
        <dbReference type="EMBL" id="KAK4498768.1"/>
    </source>
</evidence>
<organism evidence="10 11">
    <name type="scientific">Zasmidium cellare</name>
    <name type="common">Wine cellar mold</name>
    <name type="synonym">Racodium cellare</name>
    <dbReference type="NCBI Taxonomy" id="395010"/>
    <lineage>
        <taxon>Eukaryota</taxon>
        <taxon>Fungi</taxon>
        <taxon>Dikarya</taxon>
        <taxon>Ascomycota</taxon>
        <taxon>Pezizomycotina</taxon>
        <taxon>Dothideomycetes</taxon>
        <taxon>Dothideomycetidae</taxon>
        <taxon>Mycosphaerellales</taxon>
        <taxon>Mycosphaerellaceae</taxon>
        <taxon>Zasmidium</taxon>
    </lineage>
</organism>
<protein>
    <recommendedName>
        <fullName evidence="9">C2H2-type domain-containing protein</fullName>
    </recommendedName>
</protein>
<keyword evidence="5" id="KW-0862">Zinc</keyword>
<dbReference type="SUPFAM" id="SSF57667">
    <property type="entry name" value="beta-beta-alpha zinc fingers"/>
    <property type="match status" value="1"/>
</dbReference>
<feature type="domain" description="C2H2-type" evidence="9">
    <location>
        <begin position="9"/>
        <end position="38"/>
    </location>
</feature>
<dbReference type="PANTHER" id="PTHR40626">
    <property type="entry name" value="MIP31509P"/>
    <property type="match status" value="1"/>
</dbReference>
<keyword evidence="11" id="KW-1185">Reference proteome</keyword>
<comment type="subcellular location">
    <subcellularLocation>
        <location evidence="1">Nucleus</location>
    </subcellularLocation>
</comment>
<keyword evidence="3" id="KW-0677">Repeat</keyword>
<evidence type="ECO:0000256" key="8">
    <source>
        <dbReference type="SAM" id="MobiDB-lite"/>
    </source>
</evidence>
<evidence type="ECO:0000256" key="6">
    <source>
        <dbReference type="ARBA" id="ARBA00023242"/>
    </source>
</evidence>
<dbReference type="Pfam" id="PF04082">
    <property type="entry name" value="Fungal_trans"/>
    <property type="match status" value="1"/>
</dbReference>
<feature type="region of interest" description="Disordered" evidence="8">
    <location>
        <begin position="172"/>
        <end position="196"/>
    </location>
</feature>
<gene>
    <name evidence="10" type="ORF">PRZ48_009278</name>
</gene>
<dbReference type="InterPro" id="IPR007219">
    <property type="entry name" value="XnlR_reg_dom"/>
</dbReference>
<sequence length="655" mass="71627">MPPSAKARFHCSHPGCQYAFSKADHLARHERTHSGLKPFACSVCQRRFARNDSLIRHRRLNAACGTVEQGWLPNDDSPGNDGITTDATPALLDSVTAEGLFNVEAGPSLTDPTPSTVMSDMRFTGSIESPMPDLFPSVAFYGPNVVWEDMLKSFQDDPLLAEFMQEPHALQLPQRSDSSDNNGADAQTTSDDPNQEDVIRDALSALKASIRSLPSRLITQDQAGNGPSSPSRLQLSLDHCLAHLPKVLPVIHEPTFDIRDAAPSALLLMLALGAAFTDSSTAASQGHSLWTLAHAVTITSWSNMLAQRGPYDACPGVQLVLTATLGQTFAMLSQSSKLRTTAQVVHALGFHWARQCGMYDQHYRNTVPREHQSPVPDVLARWKSWGARELQLRSLLAHYVLDGQIAQFFNTSTAVRHCINSLPLPADDHVFLASDVETWQQEMDESGSSNAVSFREYILALYTPSSPAKISGIIPTFAIRVILESFQSSICETIEAGGEALGLPSRHEITSAMVRLYHGHIIGSPDEDELALRWHAILGFSLISNIHDVCHQLCRMYSVQQTVFPEKRAADQDISSLNIGAWVQSREGRTTLLHAFAVCDRLKGLPLGRTGAMHLPFATFSAALVLLAYLNYETLCSIATVLSIALGLIENFNSS</sequence>
<proteinExistence type="predicted"/>
<keyword evidence="4 7" id="KW-0863">Zinc-finger</keyword>
<evidence type="ECO:0000256" key="2">
    <source>
        <dbReference type="ARBA" id="ARBA00022723"/>
    </source>
</evidence>
<accession>A0ABR0EC33</accession>
<evidence type="ECO:0000256" key="3">
    <source>
        <dbReference type="ARBA" id="ARBA00022737"/>
    </source>
</evidence>
<dbReference type="InterPro" id="IPR013087">
    <property type="entry name" value="Znf_C2H2_type"/>
</dbReference>
<dbReference type="InterPro" id="IPR051059">
    <property type="entry name" value="VerF-like"/>
</dbReference>
<evidence type="ECO:0000256" key="1">
    <source>
        <dbReference type="ARBA" id="ARBA00004123"/>
    </source>
</evidence>